<sequence>MNRPSVFLFSELYVFRYSTLNQQYANFRSFLFVLPLRQMEISHSHYA</sequence>
<protein>
    <submittedName>
        <fullName evidence="1">Uncharacterized protein</fullName>
    </submittedName>
</protein>
<gene>
    <name evidence="1" type="ORF">HMPREF2531_01466</name>
</gene>
<proteinExistence type="predicted"/>
<reference evidence="1 2" key="1">
    <citation type="submission" date="2016-02" db="EMBL/GenBank/DDBJ databases">
        <authorList>
            <person name="Wen L."/>
            <person name="He K."/>
            <person name="Yang H."/>
        </authorList>
    </citation>
    <scope>NUCLEOTIDE SEQUENCE [LARGE SCALE GENOMIC DNA]</scope>
    <source>
        <strain evidence="1 2">KLE1704</strain>
    </source>
</reference>
<dbReference type="EMBL" id="LTDF01000059">
    <property type="protein sequence ID" value="KXT53150.1"/>
    <property type="molecule type" value="Genomic_DNA"/>
</dbReference>
<comment type="caution">
    <text evidence="1">The sequence shown here is derived from an EMBL/GenBank/DDBJ whole genome shotgun (WGS) entry which is preliminary data.</text>
</comment>
<organism evidence="1">
    <name type="scientific">Bacteroides intestinalis</name>
    <dbReference type="NCBI Taxonomy" id="329854"/>
    <lineage>
        <taxon>Bacteria</taxon>
        <taxon>Pseudomonadati</taxon>
        <taxon>Bacteroidota</taxon>
        <taxon>Bacteroidia</taxon>
        <taxon>Bacteroidales</taxon>
        <taxon>Bacteroidaceae</taxon>
        <taxon>Bacteroides</taxon>
    </lineage>
</organism>
<name>A0A139LNW1_9BACE</name>
<accession>A0A139LNW1</accession>
<dbReference type="PATRIC" id="fig|329854.7.peg.1494"/>
<evidence type="ECO:0000313" key="1">
    <source>
        <dbReference type="EMBL" id="KXT53150.1"/>
    </source>
</evidence>
<dbReference type="AlphaFoldDB" id="A0A139LNW1"/>
<dbReference type="Proteomes" id="UP000070319">
    <property type="component" value="Unassembled WGS sequence"/>
</dbReference>
<evidence type="ECO:0000313" key="2">
    <source>
        <dbReference type="Proteomes" id="UP000070319"/>
    </source>
</evidence>